<dbReference type="PANTHER" id="PTHR19854">
    <property type="entry name" value="TRANSDUCIN BETA-LIKE 3"/>
    <property type="match status" value="1"/>
</dbReference>
<feature type="repeat" description="WD" evidence="5">
    <location>
        <begin position="632"/>
        <end position="663"/>
    </location>
</feature>
<dbReference type="AlphaFoldDB" id="A0AAD9LKF6"/>
<keyword evidence="8" id="KW-1185">Reference proteome</keyword>
<gene>
    <name evidence="7" type="ORF">X943_002802</name>
</gene>
<reference evidence="7" key="1">
    <citation type="journal article" date="2014" name="Nucleic Acids Res.">
        <title>The evolutionary dynamics of variant antigen genes in Babesia reveal a history of genomic innovation underlying host-parasite interaction.</title>
        <authorList>
            <person name="Jackson A.P."/>
            <person name="Otto T.D."/>
            <person name="Darby A."/>
            <person name="Ramaprasad A."/>
            <person name="Xia D."/>
            <person name="Echaide I.E."/>
            <person name="Farber M."/>
            <person name="Gahlot S."/>
            <person name="Gamble J."/>
            <person name="Gupta D."/>
            <person name="Gupta Y."/>
            <person name="Jackson L."/>
            <person name="Malandrin L."/>
            <person name="Malas T.B."/>
            <person name="Moussa E."/>
            <person name="Nair M."/>
            <person name="Reid A.J."/>
            <person name="Sanders M."/>
            <person name="Sharma J."/>
            <person name="Tracey A."/>
            <person name="Quail M.A."/>
            <person name="Weir W."/>
            <person name="Wastling J.M."/>
            <person name="Hall N."/>
            <person name="Willadsen P."/>
            <person name="Lingelbach K."/>
            <person name="Shiels B."/>
            <person name="Tait A."/>
            <person name="Berriman M."/>
            <person name="Allred D.R."/>
            <person name="Pain A."/>
        </authorList>
    </citation>
    <scope>NUCLEOTIDE SEQUENCE</scope>
    <source>
        <strain evidence="7">1802A</strain>
    </source>
</reference>
<proteinExistence type="predicted"/>
<feature type="repeat" description="WD" evidence="5">
    <location>
        <begin position="674"/>
        <end position="715"/>
    </location>
</feature>
<sequence>MAYNVKALTSVLLEAKRFASYASDVFRIVPNRRLIISQHEDCLFAFAQPKQDKSECSLLSDSFVQGEGKETAHEFLQGFANHKAVCLLDANEENLYNEPKHGSKCIYLAGGIASFAINNNGDTLAVAFCSGMLSFYNIVTEEATIYLTTKREIKTNTKNVTQICFHTSDVYTACGTVDGAVAVYQDASLVKSFHHQKGAISVMRFFPRSMLLLAASQYGDIVMYCMQSKAPIATFQDHLSYVNDIAFLITDDNSHAGFVSCARDSTVCFWSLVSIVTSGLKRQGTAPWALFVATESGVLKYIDPITEKTIFERRTAYGQGDEVKSVTLSNSSNEIIVLGSSGTLCFYSLNLELKHQFLTNIDGAFQFQLYHGNNPPQDIGSETSNDGSELHDNVASEHISGAEYTKESIQHATRDSMEVLDKASSKAINLPKDAMDVDDTTGHLSPAAMDATAETDDIRNESCTRMDTCRSDWVYSMEWLRRQISQGVQLVFILCGDDAIRLMAMDGMGSCITLGISNEQYRHSDTVLSMAYSSTANILASGGKDESVLIWNMRTLTVVTTVKLEGLNVACIALPNEINSECAQFRMLATGDNVLKSFNIPVSWDRASEMEVTFEDANKVQPASITTATATAIRHKKPINAVAFSPNNKVVASVGSDKIVVIYAAENLIVKGECVGHRRSVVSVAFTRINKTAISSSVDATIKIWNLNDFSCIKTLQGHTKAVMKVLVLPSDLQLLSVGMDGLLKIWNIKTSDCIFTADNHYDKVWSADILGSNVLTISGNGIMIWWDDVSADVEVKKMLEEREEEVKRTQVESLAADGKYSEALCLSMELRKPSMASKILKRRCTTQLFRIEKDNGIDQDIFSAWVSHIRTLPDTKKMLTIAFDFVHLWISKSSTGWMANCLLAELLRQFSPTELFVVEGMAQRIDSLLSHQSSHLTRFINLTEKSHLLDILVGFKVDGKSHKPQPVLSYDVLYK</sequence>
<dbReference type="PROSITE" id="PS50082">
    <property type="entry name" value="WD_REPEATS_2"/>
    <property type="match status" value="4"/>
</dbReference>
<evidence type="ECO:0000256" key="2">
    <source>
        <dbReference type="ARBA" id="ARBA00022574"/>
    </source>
</evidence>
<dbReference type="GO" id="GO:0000472">
    <property type="term" value="P:endonucleolytic cleavage to generate mature 5'-end of SSU-rRNA from (SSU-rRNA, 5.8S rRNA, LSU-rRNA)"/>
    <property type="evidence" value="ECO:0007669"/>
    <property type="project" value="TreeGrafter"/>
</dbReference>
<dbReference type="InterPro" id="IPR011047">
    <property type="entry name" value="Quinoprotein_ADH-like_sf"/>
</dbReference>
<dbReference type="InterPro" id="IPR020472">
    <property type="entry name" value="WD40_PAC1"/>
</dbReference>
<keyword evidence="3" id="KW-0677">Repeat</keyword>
<evidence type="ECO:0000313" key="8">
    <source>
        <dbReference type="Proteomes" id="UP001195914"/>
    </source>
</evidence>
<dbReference type="Pfam" id="PF08625">
    <property type="entry name" value="Utp13"/>
    <property type="match status" value="1"/>
</dbReference>
<keyword evidence="2 5" id="KW-0853">WD repeat</keyword>
<dbReference type="EMBL" id="JAHBMH010000007">
    <property type="protein sequence ID" value="KAK1939740.1"/>
    <property type="molecule type" value="Genomic_DNA"/>
</dbReference>
<name>A0AAD9LKF6_BABDI</name>
<dbReference type="Proteomes" id="UP001195914">
    <property type="component" value="Unassembled WGS sequence"/>
</dbReference>
<dbReference type="SUPFAM" id="SSF50998">
    <property type="entry name" value="Quinoprotein alcohol dehydrogenase-like"/>
    <property type="match status" value="1"/>
</dbReference>
<keyword evidence="4" id="KW-0539">Nucleus</keyword>
<reference evidence="7" key="2">
    <citation type="submission" date="2021-05" db="EMBL/GenBank/DDBJ databases">
        <authorList>
            <person name="Pain A."/>
        </authorList>
    </citation>
    <scope>NUCLEOTIDE SEQUENCE</scope>
    <source>
        <strain evidence="7">1802A</strain>
    </source>
</reference>
<dbReference type="Gene3D" id="2.130.10.10">
    <property type="entry name" value="YVTN repeat-like/Quinoprotein amine dehydrogenase"/>
    <property type="match status" value="3"/>
</dbReference>
<evidence type="ECO:0000256" key="3">
    <source>
        <dbReference type="ARBA" id="ARBA00022737"/>
    </source>
</evidence>
<evidence type="ECO:0000256" key="1">
    <source>
        <dbReference type="ARBA" id="ARBA00004604"/>
    </source>
</evidence>
<evidence type="ECO:0000256" key="5">
    <source>
        <dbReference type="PROSITE-ProRule" id="PRU00221"/>
    </source>
</evidence>
<dbReference type="InterPro" id="IPR013934">
    <property type="entry name" value="Utp13_C"/>
</dbReference>
<dbReference type="InterPro" id="IPR001680">
    <property type="entry name" value="WD40_rpt"/>
</dbReference>
<evidence type="ECO:0000259" key="6">
    <source>
        <dbReference type="Pfam" id="PF08625"/>
    </source>
</evidence>
<dbReference type="SMART" id="SM00320">
    <property type="entry name" value="WD40"/>
    <property type="match status" value="10"/>
</dbReference>
<dbReference type="GO" id="GO:0032040">
    <property type="term" value="C:small-subunit processome"/>
    <property type="evidence" value="ECO:0007669"/>
    <property type="project" value="InterPro"/>
</dbReference>
<feature type="domain" description="U3 small nucleolar RNA-associated protein 13 C-terminal" evidence="6">
    <location>
        <begin position="811"/>
        <end position="953"/>
    </location>
</feature>
<dbReference type="InterPro" id="IPR019775">
    <property type="entry name" value="WD40_repeat_CS"/>
</dbReference>
<dbReference type="PANTHER" id="PTHR19854:SF15">
    <property type="entry name" value="TRANSDUCIN BETA-LIKE PROTEIN 3"/>
    <property type="match status" value="1"/>
</dbReference>
<dbReference type="PROSITE" id="PS50294">
    <property type="entry name" value="WD_REPEATS_REGION"/>
    <property type="match status" value="3"/>
</dbReference>
<feature type="repeat" description="WD" evidence="5">
    <location>
        <begin position="520"/>
        <end position="561"/>
    </location>
</feature>
<organism evidence="7 8">
    <name type="scientific">Babesia divergens</name>
    <dbReference type="NCBI Taxonomy" id="32595"/>
    <lineage>
        <taxon>Eukaryota</taxon>
        <taxon>Sar</taxon>
        <taxon>Alveolata</taxon>
        <taxon>Apicomplexa</taxon>
        <taxon>Aconoidasida</taxon>
        <taxon>Piroplasmida</taxon>
        <taxon>Babesiidae</taxon>
        <taxon>Babesia</taxon>
    </lineage>
</organism>
<protein>
    <submittedName>
        <fullName evidence="7">WD domain, G-beta repeat containing protein</fullName>
    </submittedName>
</protein>
<dbReference type="GO" id="GO:0034511">
    <property type="term" value="F:U3 snoRNA binding"/>
    <property type="evidence" value="ECO:0007669"/>
    <property type="project" value="TreeGrafter"/>
</dbReference>
<comment type="caution">
    <text evidence="7">The sequence shown here is derived from an EMBL/GenBank/DDBJ whole genome shotgun (WGS) entry which is preliminary data.</text>
</comment>
<dbReference type="GO" id="GO:0000480">
    <property type="term" value="P:endonucleolytic cleavage in 5'-ETS of tricistronic rRNA transcript (SSU-rRNA, 5.8S rRNA, LSU-rRNA)"/>
    <property type="evidence" value="ECO:0007669"/>
    <property type="project" value="TreeGrafter"/>
</dbReference>
<dbReference type="PROSITE" id="PS00678">
    <property type="entry name" value="WD_REPEATS_1"/>
    <property type="match status" value="3"/>
</dbReference>
<dbReference type="InterPro" id="IPR036322">
    <property type="entry name" value="WD40_repeat_dom_sf"/>
</dbReference>
<dbReference type="InterPro" id="IPR015943">
    <property type="entry name" value="WD40/YVTN_repeat-like_dom_sf"/>
</dbReference>
<dbReference type="SUPFAM" id="SSF50978">
    <property type="entry name" value="WD40 repeat-like"/>
    <property type="match status" value="1"/>
</dbReference>
<accession>A0AAD9LKF6</accession>
<evidence type="ECO:0000313" key="7">
    <source>
        <dbReference type="EMBL" id="KAK1939740.1"/>
    </source>
</evidence>
<dbReference type="CDD" id="cd00200">
    <property type="entry name" value="WD40"/>
    <property type="match status" value="1"/>
</dbReference>
<evidence type="ECO:0000256" key="4">
    <source>
        <dbReference type="ARBA" id="ARBA00023242"/>
    </source>
</evidence>
<dbReference type="Pfam" id="PF00400">
    <property type="entry name" value="WD40"/>
    <property type="match status" value="5"/>
</dbReference>
<dbReference type="PRINTS" id="PR00320">
    <property type="entry name" value="GPROTEINBRPT"/>
</dbReference>
<comment type="subcellular location">
    <subcellularLocation>
        <location evidence="1">Nucleus</location>
        <location evidence="1">Nucleolus</location>
    </subcellularLocation>
</comment>
<feature type="repeat" description="WD" evidence="5">
    <location>
        <begin position="716"/>
        <end position="757"/>
    </location>
</feature>
<dbReference type="GO" id="GO:0030686">
    <property type="term" value="C:90S preribosome"/>
    <property type="evidence" value="ECO:0007669"/>
    <property type="project" value="TreeGrafter"/>
</dbReference>